<feature type="transmembrane region" description="Helical" evidence="7">
    <location>
        <begin position="219"/>
        <end position="241"/>
    </location>
</feature>
<dbReference type="PANTHER" id="PTHR30151:SF20">
    <property type="entry name" value="ABC TRANSPORTER PERMEASE PROTEIN HI_0355-RELATED"/>
    <property type="match status" value="1"/>
</dbReference>
<dbReference type="InterPro" id="IPR035906">
    <property type="entry name" value="MetI-like_sf"/>
</dbReference>
<organism evidence="9 10">
    <name type="scientific">Ciceribacter sichuanensis</name>
    <dbReference type="NCBI Taxonomy" id="2949647"/>
    <lineage>
        <taxon>Bacteria</taxon>
        <taxon>Pseudomonadati</taxon>
        <taxon>Pseudomonadota</taxon>
        <taxon>Alphaproteobacteria</taxon>
        <taxon>Hyphomicrobiales</taxon>
        <taxon>Rhizobiaceae</taxon>
        <taxon>Ciceribacter</taxon>
    </lineage>
</organism>
<dbReference type="PANTHER" id="PTHR30151">
    <property type="entry name" value="ALKANE SULFONATE ABC TRANSPORTER-RELATED, MEMBRANE SUBUNIT"/>
    <property type="match status" value="1"/>
</dbReference>
<dbReference type="EMBL" id="JAMXLX010000006">
    <property type="protein sequence ID" value="MCO5958692.1"/>
    <property type="molecule type" value="Genomic_DNA"/>
</dbReference>
<dbReference type="GO" id="GO:0005886">
    <property type="term" value="C:plasma membrane"/>
    <property type="evidence" value="ECO:0007669"/>
    <property type="project" value="UniProtKB-SubCell"/>
</dbReference>
<comment type="caution">
    <text evidence="9">The sequence shown here is derived from an EMBL/GenBank/DDBJ whole genome shotgun (WGS) entry which is preliminary data.</text>
</comment>
<gene>
    <name evidence="9" type="ORF">NBH21_18095</name>
</gene>
<reference evidence="9" key="1">
    <citation type="submission" date="2022-06" db="EMBL/GenBank/DDBJ databases">
        <authorList>
            <person name="Sun Q."/>
        </authorList>
    </citation>
    <scope>NUCLEOTIDE SEQUENCE</scope>
    <source>
        <strain evidence="9">S101</strain>
    </source>
</reference>
<feature type="transmembrane region" description="Helical" evidence="7">
    <location>
        <begin position="97"/>
        <end position="117"/>
    </location>
</feature>
<feature type="transmembrane region" description="Helical" evidence="7">
    <location>
        <begin position="432"/>
        <end position="465"/>
    </location>
</feature>
<evidence type="ECO:0000313" key="9">
    <source>
        <dbReference type="EMBL" id="MCO5958692.1"/>
    </source>
</evidence>
<dbReference type="RefSeq" id="WP_250911808.1">
    <property type="nucleotide sequence ID" value="NZ_JAMXLX010000006.1"/>
</dbReference>
<dbReference type="AlphaFoldDB" id="A0AAJ1BYP7"/>
<dbReference type="PROSITE" id="PS50928">
    <property type="entry name" value="ABC_TM1"/>
    <property type="match status" value="2"/>
</dbReference>
<proteinExistence type="inferred from homology"/>
<evidence type="ECO:0000256" key="2">
    <source>
        <dbReference type="ARBA" id="ARBA00022448"/>
    </source>
</evidence>
<evidence type="ECO:0000256" key="7">
    <source>
        <dbReference type="RuleBase" id="RU363032"/>
    </source>
</evidence>
<sequence length="513" mass="54310">MTISRDAQTRARILFSVVVALLVWELLGRATTWGAAMLPPPSRILLQAFADRELYLLHGSSTIRSALSGFAIGAGVAIIAALVFCLFPVVEVIFRGVNIAIFAMPAIVVGPLLVIFFKGDWPQILLSALMVYFPAMSTCLLGLREVDPRLRDLVSVYGGGPFTLLRRVRLRGALPSLFAGLRVAAPLAVLGAVLGEFGSGARWGFGTFLLAALPQGNPARLWGIGFATSLIALVGFLIFLAPARRLAATTNSVTMAATRPAEVGGGGWETLKNLALAAAAIVLPFFLWWLMLALTRLNPIVGPGPLRTLNFILDGGYKPLFAALAETVPLAGLGLLAGLAIAFVLASISVLAPAIGRALVPVAMVAQNMPLVALVPFIVLVFGRGVTASVFMAVLVVFFPAYVLLTQGFSAVPKAASDLVSVYGGGRFKRLVYIVVPYSISYLFAAAKLVAPQALLGVMIAEWLLSGVGLGNLLNVSRAGLDYEMVWAGAVVSIIISVIVYEFVGVLERRVRQ</sequence>
<dbReference type="SUPFAM" id="SSF161098">
    <property type="entry name" value="MetI-like"/>
    <property type="match status" value="2"/>
</dbReference>
<keyword evidence="3" id="KW-1003">Cell membrane</keyword>
<dbReference type="CDD" id="cd06261">
    <property type="entry name" value="TM_PBP2"/>
    <property type="match status" value="1"/>
</dbReference>
<keyword evidence="6 7" id="KW-0472">Membrane</keyword>
<feature type="transmembrane region" description="Helical" evidence="7">
    <location>
        <begin position="485"/>
        <end position="507"/>
    </location>
</feature>
<feature type="domain" description="ABC transmembrane type-1" evidence="8">
    <location>
        <begin position="59"/>
        <end position="243"/>
    </location>
</feature>
<evidence type="ECO:0000256" key="5">
    <source>
        <dbReference type="ARBA" id="ARBA00022989"/>
    </source>
</evidence>
<feature type="transmembrane region" description="Helical" evidence="7">
    <location>
        <begin position="176"/>
        <end position="199"/>
    </location>
</feature>
<feature type="transmembrane region" description="Helical" evidence="7">
    <location>
        <begin position="388"/>
        <end position="412"/>
    </location>
</feature>
<accession>A0AAJ1BYP7</accession>
<evidence type="ECO:0000256" key="1">
    <source>
        <dbReference type="ARBA" id="ARBA00004651"/>
    </source>
</evidence>
<feature type="transmembrane region" description="Helical" evidence="7">
    <location>
        <begin position="123"/>
        <end position="143"/>
    </location>
</feature>
<dbReference type="GO" id="GO:0055085">
    <property type="term" value="P:transmembrane transport"/>
    <property type="evidence" value="ECO:0007669"/>
    <property type="project" value="InterPro"/>
</dbReference>
<feature type="transmembrane region" description="Helical" evidence="7">
    <location>
        <begin position="359"/>
        <end position="382"/>
    </location>
</feature>
<keyword evidence="2 7" id="KW-0813">Transport</keyword>
<name>A0AAJ1BYP7_9HYPH</name>
<protein>
    <submittedName>
        <fullName evidence="9">ABC transporter permease subunit</fullName>
    </submittedName>
</protein>
<dbReference type="Gene3D" id="1.10.3720.10">
    <property type="entry name" value="MetI-like"/>
    <property type="match status" value="2"/>
</dbReference>
<evidence type="ECO:0000256" key="4">
    <source>
        <dbReference type="ARBA" id="ARBA00022692"/>
    </source>
</evidence>
<dbReference type="Proteomes" id="UP001155380">
    <property type="component" value="Unassembled WGS sequence"/>
</dbReference>
<comment type="similarity">
    <text evidence="7">Belongs to the binding-protein-dependent transport system permease family.</text>
</comment>
<feature type="transmembrane region" description="Helical" evidence="7">
    <location>
        <begin position="66"/>
        <end position="90"/>
    </location>
</feature>
<feature type="transmembrane region" description="Helical" evidence="7">
    <location>
        <begin position="330"/>
        <end position="352"/>
    </location>
</feature>
<comment type="subcellular location">
    <subcellularLocation>
        <location evidence="1 7">Cell membrane</location>
        <topology evidence="1 7">Multi-pass membrane protein</topology>
    </subcellularLocation>
</comment>
<evidence type="ECO:0000259" key="8">
    <source>
        <dbReference type="PROSITE" id="PS50928"/>
    </source>
</evidence>
<dbReference type="InterPro" id="IPR000515">
    <property type="entry name" value="MetI-like"/>
</dbReference>
<keyword evidence="4 7" id="KW-0812">Transmembrane</keyword>
<dbReference type="Pfam" id="PF00528">
    <property type="entry name" value="BPD_transp_1"/>
    <property type="match status" value="2"/>
</dbReference>
<evidence type="ECO:0000256" key="6">
    <source>
        <dbReference type="ARBA" id="ARBA00023136"/>
    </source>
</evidence>
<evidence type="ECO:0000313" key="10">
    <source>
        <dbReference type="Proteomes" id="UP001155380"/>
    </source>
</evidence>
<feature type="domain" description="ABC transmembrane type-1" evidence="8">
    <location>
        <begin position="320"/>
        <end position="504"/>
    </location>
</feature>
<keyword evidence="5 7" id="KW-1133">Transmembrane helix</keyword>
<evidence type="ECO:0000256" key="3">
    <source>
        <dbReference type="ARBA" id="ARBA00022475"/>
    </source>
</evidence>
<feature type="transmembrane region" description="Helical" evidence="7">
    <location>
        <begin position="274"/>
        <end position="294"/>
    </location>
</feature>